<accession>A0AAE8EMJ0</accession>
<dbReference type="Proteomes" id="UP000285972">
    <property type="component" value="Unassembled WGS sequence"/>
</dbReference>
<dbReference type="EMBL" id="MJLX01000043">
    <property type="protein sequence ID" value="RLM20991.1"/>
    <property type="molecule type" value="Genomic_DNA"/>
</dbReference>
<protein>
    <submittedName>
        <fullName evidence="1">Uncharacterized protein</fullName>
    </submittedName>
</protein>
<dbReference type="RefSeq" id="WP_095833333.1">
    <property type="nucleotide sequence ID" value="NZ_CP014137.1"/>
</dbReference>
<organism evidence="1 2">
    <name type="scientific">Brenneria goodwinii</name>
    <dbReference type="NCBI Taxonomy" id="1109412"/>
    <lineage>
        <taxon>Bacteria</taxon>
        <taxon>Pseudomonadati</taxon>
        <taxon>Pseudomonadota</taxon>
        <taxon>Gammaproteobacteria</taxon>
        <taxon>Enterobacterales</taxon>
        <taxon>Pectobacteriaceae</taxon>
        <taxon>Brenneria</taxon>
    </lineage>
</organism>
<sequence length="121" mass="14453">MKEIVLNEKNETVIYLISTILQGYFETIYNISENEPETAMNILLGEMLSEILYDFLIAYEVEECEREGIYKDVSDINVDEIKETILYWHNEHIIELVLKNIKQDDTDDPIYWKLKMTVNRR</sequence>
<gene>
    <name evidence="1" type="ORF">BIY26_14960</name>
</gene>
<dbReference type="KEGG" id="bgj:AWC36_01115"/>
<reference evidence="1 2" key="1">
    <citation type="submission" date="2016-09" db="EMBL/GenBank/DDBJ databases">
        <authorList>
            <person name="Doonan J."/>
            <person name="Pachebat J.A."/>
            <person name="Golyshin P.N."/>
            <person name="Denman S."/>
            <person name="Mcdonald J.E."/>
        </authorList>
    </citation>
    <scope>NUCLEOTIDE SEQUENCE [LARGE SCALE GENOMIC DNA]</scope>
    <source>
        <strain evidence="1 2">FRB141</strain>
    </source>
</reference>
<dbReference type="GeneID" id="70905371"/>
<proteinExistence type="predicted"/>
<dbReference type="AlphaFoldDB" id="A0AAE8EMJ0"/>
<name>A0AAE8EMJ0_9GAMM</name>
<evidence type="ECO:0000313" key="2">
    <source>
        <dbReference type="Proteomes" id="UP000285972"/>
    </source>
</evidence>
<evidence type="ECO:0000313" key="1">
    <source>
        <dbReference type="EMBL" id="RLM20991.1"/>
    </source>
</evidence>
<comment type="caution">
    <text evidence="1">The sequence shown here is derived from an EMBL/GenBank/DDBJ whole genome shotgun (WGS) entry which is preliminary data.</text>
</comment>